<evidence type="ECO:0000313" key="7">
    <source>
        <dbReference type="Proteomes" id="UP001151699"/>
    </source>
</evidence>
<dbReference type="Gene3D" id="6.10.140.2220">
    <property type="match status" value="1"/>
</dbReference>
<evidence type="ECO:0000256" key="4">
    <source>
        <dbReference type="PROSITE-ProRule" id="PRU00134"/>
    </source>
</evidence>
<dbReference type="AlphaFoldDB" id="A0A9Q0RVA1"/>
<dbReference type="PROSITE" id="PS01360">
    <property type="entry name" value="ZF_MYND_1"/>
    <property type="match status" value="1"/>
</dbReference>
<accession>A0A9Q0RVA1</accession>
<sequence>MASSVQKSEIDSELSKECEPWEQTNEIELGYAEECEPWELTNTYFPSKIGGRPAWLNLENIPNTDEMKCWKCGKTLVFLCQVYASLDISNDCFHRSIFVFVCKDASCWVNNSSQNIVAFRCQLPRVNKFYPFEPPNDDKKLPETKAMVNLCKTCGCRGPFACSQCKKVFYCSADHQKIDWKSGHKEQCSIQTDFVRKTTSTFLFPEYELVLDAEQIVDSTDETDEQSESRRLKEYDEFMKSGKVTDLPGVTEADLMQYTENVEDVAFAKFKKRIAQYNDQVLRYNRGGEPLWISSQNILPEQQVPACENCQSKRVFEFQIMPQMLNVLNDLDKSIDWGVINVYTCEKSCSSTGYVREFVYKQDIVVLLTVNCQHDFSDAFLDGNGRQIFCGRGPNSRECPRGTYCNIGAADEYAYCARSNKRLPSDAIIDAGSNAIRCGPEWNCGTLDAICKSDPILPFQYCAHRN</sequence>
<dbReference type="PANTHER" id="PTHR12298:SF4">
    <property type="entry name" value="PROGRAMMED CELL DEATH PROTEIN 2"/>
    <property type="match status" value="1"/>
</dbReference>
<evidence type="ECO:0000256" key="3">
    <source>
        <dbReference type="ARBA" id="ARBA00022833"/>
    </source>
</evidence>
<dbReference type="Proteomes" id="UP001151699">
    <property type="component" value="Unassembled WGS sequence"/>
</dbReference>
<proteinExistence type="predicted"/>
<dbReference type="GO" id="GO:0005634">
    <property type="term" value="C:nucleus"/>
    <property type="evidence" value="ECO:0007669"/>
    <property type="project" value="TreeGrafter"/>
</dbReference>
<evidence type="ECO:0000313" key="6">
    <source>
        <dbReference type="EMBL" id="KAJ6633103.1"/>
    </source>
</evidence>
<dbReference type="GO" id="GO:0008270">
    <property type="term" value="F:zinc ion binding"/>
    <property type="evidence" value="ECO:0007669"/>
    <property type="project" value="UniProtKB-KW"/>
</dbReference>
<name>A0A9Q0RVA1_9DIPT</name>
<keyword evidence="2 4" id="KW-0863">Zinc-finger</keyword>
<dbReference type="GO" id="GO:0005737">
    <property type="term" value="C:cytoplasm"/>
    <property type="evidence" value="ECO:0007669"/>
    <property type="project" value="InterPro"/>
</dbReference>
<dbReference type="EMBL" id="WJQU01002214">
    <property type="protein sequence ID" value="KAJ6633103.1"/>
    <property type="molecule type" value="Genomic_DNA"/>
</dbReference>
<dbReference type="InterPro" id="IPR007320">
    <property type="entry name" value="PDCD2_C"/>
</dbReference>
<gene>
    <name evidence="6" type="primary">Pdcd2</name>
    <name evidence="6" type="ORF">Bhyg_15684</name>
</gene>
<feature type="domain" description="MYND-type" evidence="5">
    <location>
        <begin position="151"/>
        <end position="188"/>
    </location>
</feature>
<dbReference type="SUPFAM" id="SSF144232">
    <property type="entry name" value="HIT/MYND zinc finger-like"/>
    <property type="match status" value="1"/>
</dbReference>
<dbReference type="PANTHER" id="PTHR12298">
    <property type="entry name" value="PCDC2 PROGRAMMED CELL DEATH PROTEIN 2 -RELATED"/>
    <property type="match status" value="1"/>
</dbReference>
<dbReference type="Pfam" id="PF01753">
    <property type="entry name" value="zf-MYND"/>
    <property type="match status" value="1"/>
</dbReference>
<evidence type="ECO:0000256" key="2">
    <source>
        <dbReference type="ARBA" id="ARBA00022771"/>
    </source>
</evidence>
<organism evidence="6 7">
    <name type="scientific">Pseudolycoriella hygida</name>
    <dbReference type="NCBI Taxonomy" id="35572"/>
    <lineage>
        <taxon>Eukaryota</taxon>
        <taxon>Metazoa</taxon>
        <taxon>Ecdysozoa</taxon>
        <taxon>Arthropoda</taxon>
        <taxon>Hexapoda</taxon>
        <taxon>Insecta</taxon>
        <taxon>Pterygota</taxon>
        <taxon>Neoptera</taxon>
        <taxon>Endopterygota</taxon>
        <taxon>Diptera</taxon>
        <taxon>Nematocera</taxon>
        <taxon>Sciaroidea</taxon>
        <taxon>Sciaridae</taxon>
        <taxon>Pseudolycoriella</taxon>
    </lineage>
</organism>
<keyword evidence="7" id="KW-1185">Reference proteome</keyword>
<keyword evidence="1" id="KW-0479">Metal-binding</keyword>
<evidence type="ECO:0000259" key="5">
    <source>
        <dbReference type="PROSITE" id="PS50865"/>
    </source>
</evidence>
<evidence type="ECO:0000256" key="1">
    <source>
        <dbReference type="ARBA" id="ARBA00022723"/>
    </source>
</evidence>
<keyword evidence="3" id="KW-0862">Zinc</keyword>
<dbReference type="Pfam" id="PF04194">
    <property type="entry name" value="PDCD2_C"/>
    <property type="match status" value="1"/>
</dbReference>
<reference evidence="6" key="1">
    <citation type="submission" date="2022-07" db="EMBL/GenBank/DDBJ databases">
        <authorList>
            <person name="Trinca V."/>
            <person name="Uliana J.V.C."/>
            <person name="Torres T.T."/>
            <person name="Ward R.J."/>
            <person name="Monesi N."/>
        </authorList>
    </citation>
    <scope>NUCLEOTIDE SEQUENCE</scope>
    <source>
        <strain evidence="6">HSMRA1968</strain>
        <tissue evidence="6">Whole embryos</tissue>
    </source>
</reference>
<protein>
    <submittedName>
        <fullName evidence="6">Programmed cell death protein 2</fullName>
    </submittedName>
</protein>
<dbReference type="PROSITE" id="PS50865">
    <property type="entry name" value="ZF_MYND_2"/>
    <property type="match status" value="1"/>
</dbReference>
<dbReference type="OrthoDB" id="443682at2759"/>
<dbReference type="InterPro" id="IPR002893">
    <property type="entry name" value="Znf_MYND"/>
</dbReference>
<comment type="caution">
    <text evidence="6">The sequence shown here is derived from an EMBL/GenBank/DDBJ whole genome shotgun (WGS) entry which is preliminary data.</text>
</comment>